<dbReference type="GO" id="GO:0006412">
    <property type="term" value="P:translation"/>
    <property type="evidence" value="ECO:0007669"/>
    <property type="project" value="UniProtKB-UniRule"/>
</dbReference>
<dbReference type="FunFam" id="3.30.420.100:FF:000001">
    <property type="entry name" value="50S ribosomal protein L18"/>
    <property type="match status" value="1"/>
</dbReference>
<gene>
    <name evidence="7 9" type="primary">rplR</name>
</gene>
<evidence type="ECO:0000256" key="1">
    <source>
        <dbReference type="ARBA" id="ARBA00007116"/>
    </source>
</evidence>
<dbReference type="GO" id="GO:0003735">
    <property type="term" value="F:structural constituent of ribosome"/>
    <property type="evidence" value="ECO:0007669"/>
    <property type="project" value="InterPro"/>
</dbReference>
<evidence type="ECO:0000256" key="8">
    <source>
        <dbReference type="SAM" id="MobiDB-lite"/>
    </source>
</evidence>
<dbReference type="GO" id="GO:0022625">
    <property type="term" value="C:cytosolic large ribosomal subunit"/>
    <property type="evidence" value="ECO:0007669"/>
    <property type="project" value="TreeGrafter"/>
</dbReference>
<dbReference type="CDD" id="cd00432">
    <property type="entry name" value="Ribosomal_L18_L5e"/>
    <property type="match status" value="1"/>
</dbReference>
<dbReference type="AlphaFoldDB" id="A0A0H4T622"/>
<evidence type="ECO:0000256" key="3">
    <source>
        <dbReference type="ARBA" id="ARBA00022884"/>
    </source>
</evidence>
<keyword evidence="2 7" id="KW-0699">rRNA-binding</keyword>
<organism evidence="9">
    <name type="scientific">uncultured Chloroflexi bacterium Rifle_16ft_4_minimus_36211</name>
    <dbReference type="NCBI Taxonomy" id="1665072"/>
    <lineage>
        <taxon>Bacteria</taxon>
        <taxon>Bacillati</taxon>
        <taxon>Chloroflexota</taxon>
        <taxon>environmental samples</taxon>
    </lineage>
</organism>
<evidence type="ECO:0000256" key="6">
    <source>
        <dbReference type="ARBA" id="ARBA00035197"/>
    </source>
</evidence>
<protein>
    <recommendedName>
        <fullName evidence="6 7">Large ribosomal subunit protein uL18</fullName>
    </recommendedName>
</protein>
<proteinExistence type="inferred from homology"/>
<dbReference type="InterPro" id="IPR005484">
    <property type="entry name" value="Ribosomal_uL18_bac/plant/anim"/>
</dbReference>
<evidence type="ECO:0000256" key="7">
    <source>
        <dbReference type="HAMAP-Rule" id="MF_01337"/>
    </source>
</evidence>
<dbReference type="Pfam" id="PF00861">
    <property type="entry name" value="Ribosomal_L18p"/>
    <property type="match status" value="1"/>
</dbReference>
<reference evidence="9" key="1">
    <citation type="journal article" date="2015" name="ISME J.">
        <title>Aquifer environment selects for microbial species cohorts in sediment and groundwater.</title>
        <authorList>
            <person name="Hug L.A."/>
            <person name="Thomas B.C."/>
            <person name="Brown C.T."/>
            <person name="Frischkorn K.R."/>
            <person name="Williams K.H."/>
            <person name="Tringe S.G."/>
            <person name="Banfield J.F."/>
        </authorList>
    </citation>
    <scope>NUCLEOTIDE SEQUENCE</scope>
</reference>
<dbReference type="EMBL" id="KT006997">
    <property type="protein sequence ID" value="AKQ02190.1"/>
    <property type="molecule type" value="Genomic_DNA"/>
</dbReference>
<dbReference type="HAMAP" id="MF_01337_B">
    <property type="entry name" value="Ribosomal_uL18_B"/>
    <property type="match status" value="1"/>
</dbReference>
<dbReference type="Gene3D" id="3.30.420.100">
    <property type="match status" value="1"/>
</dbReference>
<evidence type="ECO:0000256" key="4">
    <source>
        <dbReference type="ARBA" id="ARBA00022980"/>
    </source>
</evidence>
<sequence>MKKTKTTTAARIRRHARVRKSVSGRPERPRLAVFRSLGHIYAQVIDDSSGHTMVAASDLEAGLRGQRNGKKKTQVAELVGEALARKAAEKGIKAVVFDRGGFKYHGRIKALAEAARKGGLSF</sequence>
<evidence type="ECO:0000256" key="2">
    <source>
        <dbReference type="ARBA" id="ARBA00022730"/>
    </source>
</evidence>
<keyword evidence="3 7" id="KW-0694">RNA-binding</keyword>
<dbReference type="InterPro" id="IPR004389">
    <property type="entry name" value="Ribosomal_uL18_bac-type"/>
</dbReference>
<feature type="compositionally biased region" description="Basic residues" evidence="8">
    <location>
        <begin position="1"/>
        <end position="22"/>
    </location>
</feature>
<keyword evidence="5 7" id="KW-0687">Ribonucleoprotein</keyword>
<comment type="subunit">
    <text evidence="7">Part of the 50S ribosomal subunit; part of the 5S rRNA/L5/L18/L25 subcomplex. Contacts the 5S and 23S rRNAs.</text>
</comment>
<evidence type="ECO:0000256" key="5">
    <source>
        <dbReference type="ARBA" id="ARBA00023274"/>
    </source>
</evidence>
<dbReference type="InterPro" id="IPR057268">
    <property type="entry name" value="Ribosomal_L18"/>
</dbReference>
<evidence type="ECO:0000313" key="9">
    <source>
        <dbReference type="EMBL" id="AKQ02190.1"/>
    </source>
</evidence>
<accession>A0A0H4T622</accession>
<dbReference type="PANTHER" id="PTHR12899">
    <property type="entry name" value="39S RIBOSOMAL PROTEIN L18, MITOCHONDRIAL"/>
    <property type="match status" value="1"/>
</dbReference>
<comment type="similarity">
    <text evidence="1 7">Belongs to the universal ribosomal protein uL18 family.</text>
</comment>
<feature type="region of interest" description="Disordered" evidence="8">
    <location>
        <begin position="1"/>
        <end position="26"/>
    </location>
</feature>
<dbReference type="NCBIfam" id="TIGR00060">
    <property type="entry name" value="L18_bact"/>
    <property type="match status" value="1"/>
</dbReference>
<dbReference type="GO" id="GO:0008097">
    <property type="term" value="F:5S rRNA binding"/>
    <property type="evidence" value="ECO:0007669"/>
    <property type="project" value="TreeGrafter"/>
</dbReference>
<dbReference type="PANTHER" id="PTHR12899:SF3">
    <property type="entry name" value="LARGE RIBOSOMAL SUBUNIT PROTEIN UL18M"/>
    <property type="match status" value="1"/>
</dbReference>
<comment type="function">
    <text evidence="7">This is one of the proteins that bind and probably mediate the attachment of the 5S RNA into the large ribosomal subunit, where it forms part of the central protuberance.</text>
</comment>
<dbReference type="SUPFAM" id="SSF53137">
    <property type="entry name" value="Translational machinery components"/>
    <property type="match status" value="1"/>
</dbReference>
<name>A0A0H4T622_9CHLR</name>
<keyword evidence="4 7" id="KW-0689">Ribosomal protein</keyword>